<feature type="non-terminal residue" evidence="1">
    <location>
        <position position="293"/>
    </location>
</feature>
<dbReference type="PANTHER" id="PTHR42928">
    <property type="entry name" value="TRICARBOXYLATE-BINDING PROTEIN"/>
    <property type="match status" value="1"/>
</dbReference>
<evidence type="ECO:0000313" key="1">
    <source>
        <dbReference type="EMBL" id="SVD15017.1"/>
    </source>
</evidence>
<dbReference type="Gene3D" id="3.40.190.150">
    <property type="entry name" value="Bordetella uptake gene, domain 1"/>
    <property type="match status" value="1"/>
</dbReference>
<reference evidence="1" key="1">
    <citation type="submission" date="2018-05" db="EMBL/GenBank/DDBJ databases">
        <authorList>
            <person name="Lanie J.A."/>
            <person name="Ng W.-L."/>
            <person name="Kazmierczak K.M."/>
            <person name="Andrzejewski T.M."/>
            <person name="Davidsen T.M."/>
            <person name="Wayne K.J."/>
            <person name="Tettelin H."/>
            <person name="Glass J.I."/>
            <person name="Rusch D."/>
            <person name="Podicherti R."/>
            <person name="Tsui H.-C.T."/>
            <person name="Winkler M.E."/>
        </authorList>
    </citation>
    <scope>NUCLEOTIDE SEQUENCE</scope>
</reference>
<sequence length="293" mass="32302">MKNMKRIKFIHSLCAVIISMLLATTNIVYAEADFSGKTIKWVVPFSQGGGADAIARFFAPLLAEELLGQPIVEVVNMPGAGSTKGANWFSMQAPTDGSVIFSTSGSTQFPFLLDDPRVKYDYDDWEVVLATATGGVAYLPKDLGERWNKDPKSVLDTDFIFASQGPTRLDLIPLLAWDMLGMKVEPIFGIKGRADGRLMFERGFVNIDYQTSSSFLSKVQPLVDKGEAVPIMTWGALDELGSIVRDPNFPDIPTFREVYAEIHGTEPSGNDWNAWKAFFIAGFPAQKMVVIDK</sequence>
<name>A0A382T0J0_9ZZZZ</name>
<evidence type="ECO:0008006" key="2">
    <source>
        <dbReference type="Google" id="ProtNLM"/>
    </source>
</evidence>
<gene>
    <name evidence="1" type="ORF">METZ01_LOCUS367871</name>
</gene>
<accession>A0A382T0J0</accession>
<dbReference type="InterPro" id="IPR042100">
    <property type="entry name" value="Bug_dom1"/>
</dbReference>
<protein>
    <recommendedName>
        <fullName evidence="2">Tricarboxylate transporter</fullName>
    </recommendedName>
</protein>
<dbReference type="EMBL" id="UINC01132598">
    <property type="protein sequence ID" value="SVD15017.1"/>
    <property type="molecule type" value="Genomic_DNA"/>
</dbReference>
<organism evidence="1">
    <name type="scientific">marine metagenome</name>
    <dbReference type="NCBI Taxonomy" id="408172"/>
    <lineage>
        <taxon>unclassified sequences</taxon>
        <taxon>metagenomes</taxon>
        <taxon>ecological metagenomes</taxon>
    </lineage>
</organism>
<dbReference type="PANTHER" id="PTHR42928:SF5">
    <property type="entry name" value="BLR1237 PROTEIN"/>
    <property type="match status" value="1"/>
</dbReference>
<dbReference type="AlphaFoldDB" id="A0A382T0J0"/>
<proteinExistence type="predicted"/>
<dbReference type="InterPro" id="IPR005064">
    <property type="entry name" value="BUG"/>
</dbReference>